<feature type="active site" description="Proton acceptor" evidence="5">
    <location>
        <position position="339"/>
    </location>
</feature>
<name>A0A0H1REX0_9HYPH</name>
<feature type="domain" description="Pyrrolo-quinoline quinone repeat" evidence="9">
    <location>
        <begin position="55"/>
        <end position="381"/>
    </location>
</feature>
<gene>
    <name evidence="10" type="ORF">AA309_08255</name>
</gene>
<evidence type="ECO:0000256" key="8">
    <source>
        <dbReference type="PIRSR" id="PIRSR617512-4"/>
    </source>
</evidence>
<comment type="caution">
    <text evidence="10">The sequence shown here is derived from an EMBL/GenBank/DDBJ whole genome shotgun (WGS) entry which is preliminary data.</text>
</comment>
<keyword evidence="7" id="KW-0106">Calcium</keyword>
<evidence type="ECO:0000256" key="3">
    <source>
        <dbReference type="ARBA" id="ARBA00022891"/>
    </source>
</evidence>
<dbReference type="OrthoDB" id="9794322at2"/>
<evidence type="ECO:0000256" key="1">
    <source>
        <dbReference type="ARBA" id="ARBA00008156"/>
    </source>
</evidence>
<dbReference type="NCBIfam" id="TIGR03075">
    <property type="entry name" value="PQQ_enz_alc_DH"/>
    <property type="match status" value="1"/>
</dbReference>
<dbReference type="GO" id="GO:0005509">
    <property type="term" value="F:calcium ion binding"/>
    <property type="evidence" value="ECO:0007669"/>
    <property type="project" value="InterPro"/>
</dbReference>
<evidence type="ECO:0000313" key="10">
    <source>
        <dbReference type="EMBL" id="KLK93634.1"/>
    </source>
</evidence>
<keyword evidence="2 7" id="KW-0479">Metal-binding</keyword>
<feature type="binding site" evidence="6">
    <location>
        <position position="195"/>
    </location>
    <ligand>
        <name>pyrroloquinoline quinone</name>
        <dbReference type="ChEBI" id="CHEBI:58442"/>
    </ligand>
</feature>
<dbReference type="PANTHER" id="PTHR32303">
    <property type="entry name" value="QUINOPROTEIN ALCOHOL DEHYDROGENASE (CYTOCHROME C)"/>
    <property type="match status" value="1"/>
</dbReference>
<feature type="binding site" evidence="7">
    <location>
        <position position="297"/>
    </location>
    <ligand>
        <name>Ca(2+)</name>
        <dbReference type="ChEBI" id="CHEBI:29108"/>
    </ligand>
</feature>
<dbReference type="InterPro" id="IPR017512">
    <property type="entry name" value="PQQ_MeOH/EtOH_DH"/>
</dbReference>
<dbReference type="InterPro" id="IPR018391">
    <property type="entry name" value="PQQ_b-propeller_rpt"/>
</dbReference>
<organism evidence="10 11">
    <name type="scientific">Microvirga vignae</name>
    <dbReference type="NCBI Taxonomy" id="1225564"/>
    <lineage>
        <taxon>Bacteria</taxon>
        <taxon>Pseudomonadati</taxon>
        <taxon>Pseudomonadota</taxon>
        <taxon>Alphaproteobacteria</taxon>
        <taxon>Hyphomicrobiales</taxon>
        <taxon>Methylobacteriaceae</taxon>
        <taxon>Microvirga</taxon>
    </lineage>
</organism>
<accession>A0A0H1REX0</accession>
<feature type="binding site" evidence="6">
    <location>
        <position position="151"/>
    </location>
    <ligand>
        <name>pyrroloquinoline quinone</name>
        <dbReference type="ChEBI" id="CHEBI:58442"/>
    </ligand>
</feature>
<dbReference type="RefSeq" id="WP_047188517.1">
    <property type="nucleotide sequence ID" value="NZ_LCYG01000019.1"/>
</dbReference>
<dbReference type="Gene3D" id="2.140.10.10">
    <property type="entry name" value="Quinoprotein alcohol dehydrogenase-like superfamily"/>
    <property type="match status" value="1"/>
</dbReference>
<dbReference type="GO" id="GO:0016020">
    <property type="term" value="C:membrane"/>
    <property type="evidence" value="ECO:0007669"/>
    <property type="project" value="InterPro"/>
</dbReference>
<dbReference type="InterPro" id="IPR011047">
    <property type="entry name" value="Quinoprotein_ADH-like_sf"/>
</dbReference>
<dbReference type="PANTHER" id="PTHR32303:SF4">
    <property type="entry name" value="QUINOPROTEIN GLUCOSE DEHYDROGENASE"/>
    <property type="match status" value="1"/>
</dbReference>
<proteinExistence type="inferred from homology"/>
<feature type="binding site" evidence="6">
    <location>
        <position position="96"/>
    </location>
    <ligand>
        <name>pyrroloquinoline quinone</name>
        <dbReference type="ChEBI" id="CHEBI:58442"/>
    </ligand>
</feature>
<evidence type="ECO:0000313" key="11">
    <source>
        <dbReference type="Proteomes" id="UP000035489"/>
    </source>
</evidence>
<feature type="binding site" evidence="7">
    <location>
        <position position="339"/>
    </location>
    <ligand>
        <name>Ca(2+)</name>
        <dbReference type="ChEBI" id="CHEBI:29108"/>
    </ligand>
</feature>
<dbReference type="PATRIC" id="fig|1225564.3.peg.2191"/>
<keyword evidence="11" id="KW-1185">Reference proteome</keyword>
<evidence type="ECO:0000256" key="4">
    <source>
        <dbReference type="ARBA" id="ARBA00023002"/>
    </source>
</evidence>
<evidence type="ECO:0000256" key="7">
    <source>
        <dbReference type="PIRSR" id="PIRSR617512-3"/>
    </source>
</evidence>
<keyword evidence="3 6" id="KW-0634">PQQ</keyword>
<reference evidence="10 11" key="1">
    <citation type="submission" date="2015-05" db="EMBL/GenBank/DDBJ databases">
        <title>Draft genome sequence of Microvirga vignae strain BR3299, a novel nitrogen fixing bacteria isolated from Brazil semi-aired region.</title>
        <authorList>
            <person name="Zilli J.E."/>
            <person name="Passos S.R."/>
            <person name="Leite J."/>
            <person name="Baldani J.I."/>
            <person name="Xavier G.R."/>
            <person name="Rumjaneck N.G."/>
            <person name="Simoes-Araujo J.L."/>
        </authorList>
    </citation>
    <scope>NUCLEOTIDE SEQUENCE [LARGE SCALE GENOMIC DNA]</scope>
    <source>
        <strain evidence="10 11">BR3299</strain>
    </source>
</reference>
<feature type="binding site" evidence="6">
    <location>
        <position position="277"/>
    </location>
    <ligand>
        <name>pyrroloquinoline quinone</name>
        <dbReference type="ChEBI" id="CHEBI:58442"/>
    </ligand>
</feature>
<comment type="cofactor">
    <cofactor evidence="7">
        <name>Ca(2+)</name>
        <dbReference type="ChEBI" id="CHEBI:29108"/>
    </cofactor>
    <text evidence="7">Binds 1 Ca(2+) ion per subunit.</text>
</comment>
<dbReference type="AlphaFoldDB" id="A0A0H1REX0"/>
<evidence type="ECO:0000256" key="5">
    <source>
        <dbReference type="PIRSR" id="PIRSR617512-1"/>
    </source>
</evidence>
<evidence type="ECO:0000256" key="2">
    <source>
        <dbReference type="ARBA" id="ARBA00022723"/>
    </source>
</evidence>
<comment type="cofactor">
    <cofactor evidence="6">
        <name>pyrroloquinoline quinone</name>
        <dbReference type="ChEBI" id="CHEBI:58442"/>
    </cofactor>
    <text evidence="6">Binds 1 PQQ group per subunit.</text>
</comment>
<dbReference type="STRING" id="1225564.AA309_08255"/>
<sequence length="612" mass="66665">MVSLVSGEHILGGARLALVLAVSLTLQPASPILAQPTSSQPAAPHFAMGPEDGQWTIPQKNYASTRYSDLSEINIETVKNLQVAFTFSTGVNKGHESAPLVVGGTMYVLSPYPNILYALDLTQPGAPMKWQYNPKPAAAAQGVACCDVVNRGPTFANGRIFFTTLDAHVVAVNAETGEEVWRTKLGDINRGETMTMAPLVVKDKVIVGISGGEYGVRGWIQALNIEDGTSVWKAYSTGPDQDVKIGPNFKPFYDSDKGADLGVTTWPADAWQQGGGTVWGWLSYDPDLNLLYHGTGNPGPWNPNQRPGDNKWTAGIFARDADTGEARWFYQTAPHDLHDWDNINEMILLDLEWEGRPRKVLVHPGRTGFVYVIDRTTGEVLSAKPFHALTAVTGVDMETGRLQVNSEKEPVNNRVIRDICPTAPGAKDWNPSAFSHKTGLLYIPHMNMCMDWESVEPNYIAGTPYLGAEVRMYPGPGGHMGEFTAWDIKEGKELWTINERFPVWSGTLATAGDVVFYGTMDGWFKAVHARTGEVLWQFKTSSGIIGQPTTYRGPDGKQYVAILSGVGGWAGSIVSGDLDPRDGTAALGFVNAMRELKNVTTKGGTLYVFKLP</sequence>
<evidence type="ECO:0000256" key="6">
    <source>
        <dbReference type="PIRSR" id="PIRSR617512-2"/>
    </source>
</evidence>
<keyword evidence="8" id="KW-1015">Disulfide bond</keyword>
<dbReference type="SUPFAM" id="SSF50998">
    <property type="entry name" value="Quinoprotein alcohol dehydrogenase-like"/>
    <property type="match status" value="1"/>
</dbReference>
<evidence type="ECO:0000259" key="9">
    <source>
        <dbReference type="Pfam" id="PF01011"/>
    </source>
</evidence>
<dbReference type="Pfam" id="PF01011">
    <property type="entry name" value="PQQ"/>
    <property type="match status" value="2"/>
</dbReference>
<dbReference type="GO" id="GO:0016614">
    <property type="term" value="F:oxidoreductase activity, acting on CH-OH group of donors"/>
    <property type="evidence" value="ECO:0007669"/>
    <property type="project" value="InterPro"/>
</dbReference>
<comment type="similarity">
    <text evidence="1">Belongs to the bacterial PQQ dehydrogenase family.</text>
</comment>
<dbReference type="SMART" id="SM00564">
    <property type="entry name" value="PQQ"/>
    <property type="match status" value="4"/>
</dbReference>
<protein>
    <submittedName>
        <fullName evidence="10">Methanol dehydrogenase</fullName>
    </submittedName>
</protein>
<feature type="domain" description="Pyrrolo-quinoline quinone repeat" evidence="9">
    <location>
        <begin position="498"/>
        <end position="560"/>
    </location>
</feature>
<keyword evidence="4" id="KW-0560">Oxidoreductase</keyword>
<dbReference type="EMBL" id="LCYG01000019">
    <property type="protein sequence ID" value="KLK93634.1"/>
    <property type="molecule type" value="Genomic_DNA"/>
</dbReference>
<dbReference type="InterPro" id="IPR002372">
    <property type="entry name" value="PQQ_rpt_dom"/>
</dbReference>
<dbReference type="CDD" id="cd10278">
    <property type="entry name" value="PQQ_MDH"/>
    <property type="match status" value="1"/>
</dbReference>
<dbReference type="Proteomes" id="UP000035489">
    <property type="component" value="Unassembled WGS sequence"/>
</dbReference>
<feature type="disulfide bond" evidence="8">
    <location>
        <begin position="145"/>
        <end position="146"/>
    </location>
</feature>
<feature type="binding site" evidence="7">
    <location>
        <position position="213"/>
    </location>
    <ligand>
        <name>Ca(2+)</name>
        <dbReference type="ChEBI" id="CHEBI:29108"/>
    </ligand>
</feature>